<evidence type="ECO:0000256" key="7">
    <source>
        <dbReference type="SAM" id="Phobius"/>
    </source>
</evidence>
<dbReference type="InterPro" id="IPR002656">
    <property type="entry name" value="Acyl_transf_3_dom"/>
</dbReference>
<evidence type="ECO:0000256" key="4">
    <source>
        <dbReference type="ARBA" id="ARBA00022692"/>
    </source>
</evidence>
<feature type="transmembrane region" description="Helical" evidence="7">
    <location>
        <begin position="94"/>
        <end position="115"/>
    </location>
</feature>
<gene>
    <name evidence="9" type="primary">ycfT</name>
    <name evidence="9" type="ORF">C7M51_01732</name>
</gene>
<dbReference type="GO" id="GO:0016413">
    <property type="term" value="F:O-acetyltransferase activity"/>
    <property type="evidence" value="ECO:0007669"/>
    <property type="project" value="TreeGrafter"/>
</dbReference>
<dbReference type="Proteomes" id="UP000464053">
    <property type="component" value="Chromosome"/>
</dbReference>
<evidence type="ECO:0000259" key="8">
    <source>
        <dbReference type="Pfam" id="PF01757"/>
    </source>
</evidence>
<protein>
    <submittedName>
        <fullName evidence="9">Inner membrane protein YcfT</fullName>
    </submittedName>
</protein>
<dbReference type="KEGG" id="mint:C7M51_01732"/>
<dbReference type="AlphaFoldDB" id="A0A6P1Q0S6"/>
<evidence type="ECO:0000256" key="5">
    <source>
        <dbReference type="ARBA" id="ARBA00022989"/>
    </source>
</evidence>
<feature type="transmembrane region" description="Helical" evidence="7">
    <location>
        <begin position="166"/>
        <end position="185"/>
    </location>
</feature>
<proteinExistence type="inferred from homology"/>
<accession>A0A6P1Q0S6</accession>
<dbReference type="OrthoDB" id="9767863at2"/>
<evidence type="ECO:0000256" key="6">
    <source>
        <dbReference type="ARBA" id="ARBA00023136"/>
    </source>
</evidence>
<feature type="domain" description="Acyltransferase 3" evidence="8">
    <location>
        <begin position="10"/>
        <end position="327"/>
    </location>
</feature>
<feature type="transmembrane region" description="Helical" evidence="7">
    <location>
        <begin position="221"/>
        <end position="237"/>
    </location>
</feature>
<keyword evidence="6 7" id="KW-0472">Membrane</keyword>
<dbReference type="GO" id="GO:0009246">
    <property type="term" value="P:enterobacterial common antigen biosynthetic process"/>
    <property type="evidence" value="ECO:0007669"/>
    <property type="project" value="TreeGrafter"/>
</dbReference>
<sequence length="357" mass="40839">MNNKKSEEIQWVNTLKGGCILLVVLYHVVLPGFEGTLKYLTAGSLPAHLWVAFNTVLSPLRMPAFFFVSGMLAARAINEKPWQAVFTSRVTNLFYLYILWGVIQWFSIYGISSEITHHRISSNINASYAESPQEFVSLMLMAMSSSWYLYALGLFFLFAKLFRQQRLPLIIVAVLLNYAAVEKIIPGWGPESLSQYFIYFIMGAFWSVQVIALSEWRKSNFLPWLGLGVLAVVHLLLGMEKNLFLCTLTIFACIALCRTLNAHFNMAWMNWIGKNTLQIYVLHRIFIEYFGMTAILFALDHHLFNSALFSLLWATAFPFAMVVLCSLCSIAVWKLLNKGLGKSLFIYPRLLRMKFDV</sequence>
<reference evidence="9 10" key="1">
    <citation type="submission" date="2018-03" db="EMBL/GenBank/DDBJ databases">
        <title>Pantoea intestinalis SRCM103226 isolated form the mealworm.</title>
        <authorList>
            <person name="Jeong D.-Y."/>
            <person name="Kim J.W."/>
        </authorList>
    </citation>
    <scope>NUCLEOTIDE SEQUENCE [LARGE SCALE GENOMIC DNA]</scope>
    <source>
        <strain evidence="9 10">SRCM103226</strain>
    </source>
</reference>
<comment type="similarity">
    <text evidence="2">Belongs to the acyltransferase 3 family.</text>
</comment>
<keyword evidence="10" id="KW-1185">Reference proteome</keyword>
<organism evidence="9 10">
    <name type="scientific">Mixta intestinalis</name>
    <dbReference type="NCBI Taxonomy" id="1615494"/>
    <lineage>
        <taxon>Bacteria</taxon>
        <taxon>Pseudomonadati</taxon>
        <taxon>Pseudomonadota</taxon>
        <taxon>Gammaproteobacteria</taxon>
        <taxon>Enterobacterales</taxon>
        <taxon>Erwiniaceae</taxon>
        <taxon>Mixta</taxon>
    </lineage>
</organism>
<keyword evidence="3" id="KW-1003">Cell membrane</keyword>
<feature type="transmembrane region" description="Helical" evidence="7">
    <location>
        <begin position="243"/>
        <end position="260"/>
    </location>
</feature>
<feature type="transmembrane region" description="Helical" evidence="7">
    <location>
        <begin position="311"/>
        <end position="333"/>
    </location>
</feature>
<evidence type="ECO:0000256" key="3">
    <source>
        <dbReference type="ARBA" id="ARBA00022475"/>
    </source>
</evidence>
<evidence type="ECO:0000313" key="9">
    <source>
        <dbReference type="EMBL" id="QHM71445.1"/>
    </source>
</evidence>
<dbReference type="RefSeq" id="WP_160621424.1">
    <property type="nucleotide sequence ID" value="NZ_CP028271.1"/>
</dbReference>
<feature type="transmembrane region" description="Helical" evidence="7">
    <location>
        <begin position="12"/>
        <end position="29"/>
    </location>
</feature>
<dbReference type="PANTHER" id="PTHR40074">
    <property type="entry name" value="O-ACETYLTRANSFERASE WECH"/>
    <property type="match status" value="1"/>
</dbReference>
<feature type="transmembrane region" description="Helical" evidence="7">
    <location>
        <begin position="197"/>
        <end position="214"/>
    </location>
</feature>
<evidence type="ECO:0000313" key="10">
    <source>
        <dbReference type="Proteomes" id="UP000464053"/>
    </source>
</evidence>
<keyword evidence="5 7" id="KW-1133">Transmembrane helix</keyword>
<feature type="transmembrane region" description="Helical" evidence="7">
    <location>
        <begin position="49"/>
        <end position="73"/>
    </location>
</feature>
<evidence type="ECO:0000256" key="1">
    <source>
        <dbReference type="ARBA" id="ARBA00004651"/>
    </source>
</evidence>
<dbReference type="PANTHER" id="PTHR40074:SF4">
    <property type="entry name" value="INNER MEMBRANE PROTEIN YCFT"/>
    <property type="match status" value="1"/>
</dbReference>
<dbReference type="EMBL" id="CP028271">
    <property type="protein sequence ID" value="QHM71445.1"/>
    <property type="molecule type" value="Genomic_DNA"/>
</dbReference>
<name>A0A6P1Q0S6_9GAMM</name>
<dbReference type="Pfam" id="PF01757">
    <property type="entry name" value="Acyl_transf_3"/>
    <property type="match status" value="1"/>
</dbReference>
<evidence type="ECO:0000256" key="2">
    <source>
        <dbReference type="ARBA" id="ARBA00007400"/>
    </source>
</evidence>
<dbReference type="GO" id="GO:0005886">
    <property type="term" value="C:plasma membrane"/>
    <property type="evidence" value="ECO:0007669"/>
    <property type="project" value="UniProtKB-SubCell"/>
</dbReference>
<feature type="transmembrane region" description="Helical" evidence="7">
    <location>
        <begin position="281"/>
        <end position="299"/>
    </location>
</feature>
<feature type="transmembrane region" description="Helical" evidence="7">
    <location>
        <begin position="135"/>
        <end position="159"/>
    </location>
</feature>
<keyword evidence="4 7" id="KW-0812">Transmembrane</keyword>
<comment type="subcellular location">
    <subcellularLocation>
        <location evidence="1">Cell membrane</location>
        <topology evidence="1">Multi-pass membrane protein</topology>
    </subcellularLocation>
</comment>